<evidence type="ECO:0000313" key="1">
    <source>
        <dbReference type="EMBL" id="CEG17981.1"/>
    </source>
</evidence>
<evidence type="ECO:0000313" key="2">
    <source>
        <dbReference type="Proteomes" id="UP000052230"/>
    </source>
</evidence>
<accession>A0A0U5FHZ3</accession>
<proteinExistence type="predicted"/>
<reference evidence="1 2" key="1">
    <citation type="submission" date="2014-09" db="EMBL/GenBank/DDBJ databases">
        <authorList>
            <person name="Regsiter A."/>
        </authorList>
    </citation>
    <scope>NUCLEOTIDE SEQUENCE [LARGE SCALE GENOMIC DNA]</scope>
</reference>
<name>A0A0U5FHZ3_XANCI</name>
<organism evidence="1 2">
    <name type="scientific">Xanthomonas citri pv. citri</name>
    <dbReference type="NCBI Taxonomy" id="611301"/>
    <lineage>
        <taxon>Bacteria</taxon>
        <taxon>Pseudomonadati</taxon>
        <taxon>Pseudomonadota</taxon>
        <taxon>Gammaproteobacteria</taxon>
        <taxon>Lysobacterales</taxon>
        <taxon>Lysobacteraceae</taxon>
        <taxon>Xanthomonas</taxon>
    </lineage>
</organism>
<protein>
    <submittedName>
        <fullName evidence="1">Uncharacterized protein</fullName>
    </submittedName>
</protein>
<gene>
    <name evidence="1" type="ORF">XAC3562_750045</name>
</gene>
<dbReference type="Proteomes" id="UP000052230">
    <property type="component" value="Unassembled WGS sequence"/>
</dbReference>
<dbReference type="EMBL" id="CCXZ01000172">
    <property type="protein sequence ID" value="CEG17981.1"/>
    <property type="molecule type" value="Genomic_DNA"/>
</dbReference>
<sequence length="103" mass="11295">MERGTYPFQVASGGEHKFATGVSVPGHLLAVDSQWHIEKGAGERRPLVWRSKVRKQGKVHDARKTWKEAGDVCDGDCAELYVQLSCLCASGREFGCSCAHCSE</sequence>
<comment type="caution">
    <text evidence="1">The sequence shown here is derived from an EMBL/GenBank/DDBJ whole genome shotgun (WGS) entry which is preliminary data.</text>
</comment>
<keyword evidence="2" id="KW-1185">Reference proteome</keyword>
<dbReference type="AlphaFoldDB" id="A0A0U5FHZ3"/>